<keyword evidence="3" id="KW-0813">Transport</keyword>
<evidence type="ECO:0000256" key="8">
    <source>
        <dbReference type="ARBA" id="ARBA00023136"/>
    </source>
</evidence>
<evidence type="ECO:0000256" key="5">
    <source>
        <dbReference type="ARBA" id="ARBA00022519"/>
    </source>
</evidence>
<keyword evidence="5" id="KW-0997">Cell inner membrane</keyword>
<feature type="region of interest" description="Disordered" evidence="9">
    <location>
        <begin position="1"/>
        <end position="22"/>
    </location>
</feature>
<keyword evidence="8 10" id="KW-0472">Membrane</keyword>
<dbReference type="Pfam" id="PF25885">
    <property type="entry name" value="HH_EMRA"/>
    <property type="match status" value="1"/>
</dbReference>
<proteinExistence type="inferred from homology"/>
<feature type="domain" description="Multidrug export protein EmrA/FarA alpha-helical hairpin" evidence="11">
    <location>
        <begin position="102"/>
        <end position="221"/>
    </location>
</feature>
<dbReference type="RefSeq" id="WP_114900159.1">
    <property type="nucleotide sequence ID" value="NZ_CP031222.1"/>
</dbReference>
<evidence type="ECO:0000313" key="14">
    <source>
        <dbReference type="Proteomes" id="UP000253940"/>
    </source>
</evidence>
<evidence type="ECO:0000256" key="1">
    <source>
        <dbReference type="ARBA" id="ARBA00004383"/>
    </source>
</evidence>
<reference evidence="13 14" key="1">
    <citation type="submission" date="2018-07" db="EMBL/GenBank/DDBJ databases">
        <title>Genome sequencing of Moraxellaceae gen. HYN0046.</title>
        <authorList>
            <person name="Kim M."/>
            <person name="Yi H."/>
        </authorList>
    </citation>
    <scope>NUCLEOTIDE SEQUENCE [LARGE SCALE GENOMIC DNA]</scope>
    <source>
        <strain evidence="13 14">HYN0046</strain>
    </source>
</reference>
<dbReference type="GO" id="GO:0005886">
    <property type="term" value="C:plasma membrane"/>
    <property type="evidence" value="ECO:0007669"/>
    <property type="project" value="UniProtKB-SubCell"/>
</dbReference>
<dbReference type="AlphaFoldDB" id="A0A345P9U2"/>
<evidence type="ECO:0000256" key="4">
    <source>
        <dbReference type="ARBA" id="ARBA00022475"/>
    </source>
</evidence>
<sequence>MTEQNTTPEAAATPAAPETAPANGKRKPVLLIIAAVFITIAVLYALYYFLIVQFREGTDDAYVNGNLVYVNTQVSGTVVSLGADDTQSVKAGQMLVTLEGADSSVGLANAQASLAQTVRQTRQQYRSSDEASAVVAQRQTDLTKVTDDLNRRTQLAGTDALTGEDLAHARAAVATAKDALIVAQKQLESSQASVEGTTLRQHPAVLQARAQFVQAYLASQRNVIPSPIEGYVARRAVQIGQRVTSGTNLMAIVPLNGLWIDANLKETQLRNVRIGQPVKVTTDVYGGHVEYHGKVAGIAAGTGGAFSLLPPQNAAGNWIKVVQRVPVRIALDPNDLVKHPLRIGMSTIVDIDTHNRDGSVLTSLPIANVPMTTPVFDQQLKDANAKADEIIAHEAGSNS</sequence>
<evidence type="ECO:0000259" key="11">
    <source>
        <dbReference type="Pfam" id="PF25885"/>
    </source>
</evidence>
<keyword evidence="6 10" id="KW-0812">Transmembrane</keyword>
<dbReference type="InterPro" id="IPR058634">
    <property type="entry name" value="AaeA-lik-b-barrel"/>
</dbReference>
<dbReference type="GO" id="GO:0046677">
    <property type="term" value="P:response to antibiotic"/>
    <property type="evidence" value="ECO:0007669"/>
    <property type="project" value="UniProtKB-ARBA"/>
</dbReference>
<dbReference type="Gene3D" id="2.40.50.100">
    <property type="match status" value="1"/>
</dbReference>
<organism evidence="13 14">
    <name type="scientific">Aquirhabdus parva</name>
    <dbReference type="NCBI Taxonomy" id="2283318"/>
    <lineage>
        <taxon>Bacteria</taxon>
        <taxon>Pseudomonadati</taxon>
        <taxon>Pseudomonadota</taxon>
        <taxon>Gammaproteobacteria</taxon>
        <taxon>Moraxellales</taxon>
        <taxon>Moraxellaceae</taxon>
        <taxon>Aquirhabdus</taxon>
    </lineage>
</organism>
<dbReference type="OrthoDB" id="9811754at2"/>
<gene>
    <name evidence="13" type="ORF">HYN46_15120</name>
</gene>
<evidence type="ECO:0000256" key="7">
    <source>
        <dbReference type="ARBA" id="ARBA00022989"/>
    </source>
</evidence>
<dbReference type="EMBL" id="CP031222">
    <property type="protein sequence ID" value="AXI04051.1"/>
    <property type="molecule type" value="Genomic_DNA"/>
</dbReference>
<dbReference type="Gene3D" id="2.40.30.170">
    <property type="match status" value="1"/>
</dbReference>
<evidence type="ECO:0000313" key="13">
    <source>
        <dbReference type="EMBL" id="AXI04051.1"/>
    </source>
</evidence>
<evidence type="ECO:0000256" key="9">
    <source>
        <dbReference type="SAM" id="MobiDB-lite"/>
    </source>
</evidence>
<evidence type="ECO:0000256" key="10">
    <source>
        <dbReference type="SAM" id="Phobius"/>
    </source>
</evidence>
<evidence type="ECO:0000256" key="6">
    <source>
        <dbReference type="ARBA" id="ARBA00022692"/>
    </source>
</evidence>
<keyword evidence="4" id="KW-1003">Cell membrane</keyword>
<name>A0A345P9U2_9GAMM</name>
<dbReference type="PANTHER" id="PTHR30386:SF19">
    <property type="entry name" value="MULTIDRUG EXPORT PROTEIN EMRA-RELATED"/>
    <property type="match status" value="1"/>
</dbReference>
<evidence type="ECO:0000259" key="12">
    <source>
        <dbReference type="Pfam" id="PF25963"/>
    </source>
</evidence>
<dbReference type="Pfam" id="PF25963">
    <property type="entry name" value="Beta-barrel_AAEA"/>
    <property type="match status" value="1"/>
</dbReference>
<keyword evidence="14" id="KW-1185">Reference proteome</keyword>
<dbReference type="InterPro" id="IPR058633">
    <property type="entry name" value="EmrA/FarA_HH"/>
</dbReference>
<evidence type="ECO:0000256" key="3">
    <source>
        <dbReference type="ARBA" id="ARBA00022448"/>
    </source>
</evidence>
<dbReference type="GO" id="GO:0015721">
    <property type="term" value="P:bile acid and bile salt transport"/>
    <property type="evidence" value="ECO:0007669"/>
    <property type="project" value="UniProtKB-ARBA"/>
</dbReference>
<comment type="similarity">
    <text evidence="2">Belongs to the membrane fusion protein (MFP) (TC 8.A.1) family.</text>
</comment>
<dbReference type="SUPFAM" id="SSF111369">
    <property type="entry name" value="HlyD-like secretion proteins"/>
    <property type="match status" value="2"/>
</dbReference>
<dbReference type="KEGG" id="mbah:HYN46_15120"/>
<dbReference type="FunFam" id="2.40.30.170:FF:000003">
    <property type="entry name" value="Multidrug resistance protein A"/>
    <property type="match status" value="1"/>
</dbReference>
<accession>A0A345P9U2</accession>
<keyword evidence="7 10" id="KW-1133">Transmembrane helix</keyword>
<feature type="transmembrane region" description="Helical" evidence="10">
    <location>
        <begin position="29"/>
        <end position="50"/>
    </location>
</feature>
<dbReference type="PANTHER" id="PTHR30386">
    <property type="entry name" value="MEMBRANE FUSION SUBUNIT OF EMRAB-TOLC MULTIDRUG EFFLUX PUMP"/>
    <property type="match status" value="1"/>
</dbReference>
<dbReference type="Proteomes" id="UP000253940">
    <property type="component" value="Chromosome"/>
</dbReference>
<dbReference type="InterPro" id="IPR050739">
    <property type="entry name" value="MFP"/>
</dbReference>
<feature type="domain" description="p-hydroxybenzoic acid efflux pump subunit AaeA-like beta-barrel" evidence="12">
    <location>
        <begin position="259"/>
        <end position="349"/>
    </location>
</feature>
<dbReference type="GO" id="GO:1990961">
    <property type="term" value="P:xenobiotic detoxification by transmembrane export across the plasma membrane"/>
    <property type="evidence" value="ECO:0007669"/>
    <property type="project" value="UniProtKB-ARBA"/>
</dbReference>
<protein>
    <submittedName>
        <fullName evidence="13">HlyD family efflux transporter periplasmic adaptor subunit</fullName>
    </submittedName>
</protein>
<comment type="subcellular location">
    <subcellularLocation>
        <location evidence="1">Cell inner membrane</location>
        <topology evidence="1">Single-pass membrane protein</topology>
        <orientation evidence="1">Periplasmic side</orientation>
    </subcellularLocation>
</comment>
<evidence type="ECO:0000256" key="2">
    <source>
        <dbReference type="ARBA" id="ARBA00009477"/>
    </source>
</evidence>